<evidence type="ECO:0000256" key="4">
    <source>
        <dbReference type="ARBA" id="ARBA00023163"/>
    </source>
</evidence>
<name>A0ABR3CYQ4_NEUIN</name>
<reference evidence="10 11" key="1">
    <citation type="submission" date="2023-09" db="EMBL/GenBank/DDBJ databases">
        <title>Multi-omics analysis of a traditional fermented food reveals byproduct-associated fungal strains for waste-to-food upcycling.</title>
        <authorList>
            <consortium name="Lawrence Berkeley National Laboratory"/>
            <person name="Rekdal V.M."/>
            <person name="Villalobos-Escobedo J.M."/>
            <person name="Rodriguez-Valeron N."/>
            <person name="Garcia M.O."/>
            <person name="Vasquez D.P."/>
            <person name="Damayanti I."/>
            <person name="Sorensen P.M."/>
            <person name="Baidoo E.E."/>
            <person name="De Carvalho A.C."/>
            <person name="Riley R."/>
            <person name="Lipzen A."/>
            <person name="He G."/>
            <person name="Yan M."/>
            <person name="Haridas S."/>
            <person name="Daum C."/>
            <person name="Yoshinaga Y."/>
            <person name="Ng V."/>
            <person name="Grigoriev I.V."/>
            <person name="Munk R."/>
            <person name="Nuraida L."/>
            <person name="Wijaya C.H."/>
            <person name="Morales P.-C."/>
            <person name="Keasling J.D."/>
        </authorList>
    </citation>
    <scope>NUCLEOTIDE SEQUENCE [LARGE SCALE GENOMIC DNA]</scope>
    <source>
        <strain evidence="10 11">FGSC 2613</strain>
    </source>
</reference>
<feature type="region of interest" description="Disordered" evidence="8">
    <location>
        <begin position="516"/>
        <end position="589"/>
    </location>
</feature>
<proteinExistence type="inferred from homology"/>
<dbReference type="InterPro" id="IPR024943">
    <property type="entry name" value="Enhancer_polycomb"/>
</dbReference>
<comment type="function">
    <text evidence="6">Component of the NuA4 histone acetyltransferase complex which is involved in transcriptional activation of selected genes principally by acetylation of nucleosomal histone H4 and H2A. The NuA4 complex is also involved in DNA repair. Involved in gene silencing by neighboring heterochromatin, blockage of the silencing spreading along the chromosome, and required for cell cycle progression through G2/M.</text>
</comment>
<evidence type="ECO:0000256" key="2">
    <source>
        <dbReference type="ARBA" id="ARBA00008035"/>
    </source>
</evidence>
<organism evidence="10 11">
    <name type="scientific">Neurospora intermedia</name>
    <dbReference type="NCBI Taxonomy" id="5142"/>
    <lineage>
        <taxon>Eukaryota</taxon>
        <taxon>Fungi</taxon>
        <taxon>Dikarya</taxon>
        <taxon>Ascomycota</taxon>
        <taxon>Pezizomycotina</taxon>
        <taxon>Sordariomycetes</taxon>
        <taxon>Sordariomycetidae</taxon>
        <taxon>Sordariales</taxon>
        <taxon>Sordariaceae</taxon>
        <taxon>Neurospora</taxon>
    </lineage>
</organism>
<evidence type="ECO:0000259" key="9">
    <source>
        <dbReference type="Pfam" id="PF10513"/>
    </source>
</evidence>
<feature type="domain" description="Enhancer of polycomb-like N-terminal" evidence="9">
    <location>
        <begin position="7"/>
        <end position="145"/>
    </location>
</feature>
<dbReference type="EMBL" id="JAVLET010000016">
    <property type="protein sequence ID" value="KAL0465554.1"/>
    <property type="molecule type" value="Genomic_DNA"/>
</dbReference>
<feature type="region of interest" description="Disordered" evidence="8">
    <location>
        <begin position="468"/>
        <end position="497"/>
    </location>
</feature>
<feature type="compositionally biased region" description="Basic and acidic residues" evidence="8">
    <location>
        <begin position="474"/>
        <end position="487"/>
    </location>
</feature>
<keyword evidence="5 7" id="KW-0539">Nucleus</keyword>
<comment type="similarity">
    <text evidence="2 7">Belongs to the enhancer of polycomb family.</text>
</comment>
<keyword evidence="4 7" id="KW-0804">Transcription</keyword>
<feature type="region of interest" description="Disordered" evidence="8">
    <location>
        <begin position="298"/>
        <end position="339"/>
    </location>
</feature>
<dbReference type="Pfam" id="PF10513">
    <property type="entry name" value="EPL1"/>
    <property type="match status" value="1"/>
</dbReference>
<feature type="region of interest" description="Disordered" evidence="8">
    <location>
        <begin position="403"/>
        <end position="430"/>
    </location>
</feature>
<dbReference type="PANTHER" id="PTHR14898">
    <property type="entry name" value="ENHANCER OF POLYCOMB"/>
    <property type="match status" value="1"/>
</dbReference>
<evidence type="ECO:0000256" key="3">
    <source>
        <dbReference type="ARBA" id="ARBA00023015"/>
    </source>
</evidence>
<dbReference type="InterPro" id="IPR019542">
    <property type="entry name" value="Enhancer_polycomb-like_N"/>
</dbReference>
<feature type="compositionally biased region" description="Pro residues" evidence="8">
    <location>
        <begin position="565"/>
        <end position="589"/>
    </location>
</feature>
<accession>A0ABR3CYQ4</accession>
<evidence type="ECO:0000256" key="7">
    <source>
        <dbReference type="RuleBase" id="RU361124"/>
    </source>
</evidence>
<keyword evidence="11" id="KW-1185">Reference proteome</keyword>
<evidence type="ECO:0000256" key="8">
    <source>
        <dbReference type="SAM" id="MobiDB-lite"/>
    </source>
</evidence>
<gene>
    <name evidence="10" type="ORF">QR685DRAFT_538028</name>
</gene>
<sequence length="589" mass="67259">MATRKVRYKKLSVKTPLAVLREDQIEASEYESLTSENQIATGVEQAEENEYHLQAVLKGAGVAADQEIPVPPPQQSELNYDQFYPQKVAKTSTYIRFSQTVEECISCMYDMTEDDETFLKSYNLKLTPSARLSEDDFERIMDVYEDMAANITPFSAIDQTVPSYQEMLRGLEPLDSTKVMVHAKQIYEYWKSRREISKNRPLNPTLKFETHAESDELDPYVCFRRREIRQTRKTRARDVQSADKLKRLRKELEEGRQLILAAHNRELLKADMLKVERAIFDQRAIIKEQKLRLGIRTGDEDLVNQKPQKRKAPEAPSAQRPPPPPQIRMPVRPDGRPAESDLVQLSDRLAEKNAELIIEIEKKIQNHIDWNKNYVDLTGKPLSPVQGPRQDLGFRPAKTQYLMTPPASASSGSMDEPTPMDLDKPKPNPPPPVKFRGVAQDEQSLAHPPSYRRRIGRLNRLWIDRRGLPSPARDLSEEQSDRWKYDQSSDDEDDAPVYMLDPFDTKALRYRASIPLQTVTRPPPPVINRQFIPPGAVPQQLAQSSFAPGQPQPQAQPQPNQSQPLPLPQPQQPVAQPQPQPQPQAQPVS</sequence>
<keyword evidence="3 7" id="KW-0805">Transcription regulation</keyword>
<evidence type="ECO:0000313" key="11">
    <source>
        <dbReference type="Proteomes" id="UP001451303"/>
    </source>
</evidence>
<comment type="caution">
    <text evidence="10">The sequence shown here is derived from an EMBL/GenBank/DDBJ whole genome shotgun (WGS) entry which is preliminary data.</text>
</comment>
<evidence type="ECO:0000313" key="10">
    <source>
        <dbReference type="EMBL" id="KAL0465554.1"/>
    </source>
</evidence>
<evidence type="ECO:0000256" key="1">
    <source>
        <dbReference type="ARBA" id="ARBA00004123"/>
    </source>
</evidence>
<comment type="subcellular location">
    <subcellularLocation>
        <location evidence="1 7">Nucleus</location>
    </subcellularLocation>
</comment>
<evidence type="ECO:0000256" key="6">
    <source>
        <dbReference type="ARBA" id="ARBA00025513"/>
    </source>
</evidence>
<protein>
    <recommendedName>
        <fullName evidence="7">Enhancer of polycomb-like protein</fullName>
    </recommendedName>
</protein>
<evidence type="ECO:0000256" key="5">
    <source>
        <dbReference type="ARBA" id="ARBA00023242"/>
    </source>
</evidence>
<dbReference type="Proteomes" id="UP001451303">
    <property type="component" value="Unassembled WGS sequence"/>
</dbReference>